<accession>A0A7W7SZE3</accession>
<comment type="caution">
    <text evidence="2">The sequence shown here is derived from an EMBL/GenBank/DDBJ whole genome shotgun (WGS) entry which is preliminary data.</text>
</comment>
<dbReference type="Proteomes" id="UP000542674">
    <property type="component" value="Unassembled WGS sequence"/>
</dbReference>
<dbReference type="AlphaFoldDB" id="A0A7W7SZE3"/>
<sequence length="31" mass="3423">MPLASSDVQQEYARADVDIRGRAEDTAERTA</sequence>
<dbReference type="EMBL" id="JACHJS010000001">
    <property type="protein sequence ID" value="MBB4963778.1"/>
    <property type="molecule type" value="Genomic_DNA"/>
</dbReference>
<name>A0A7W7SZE3_9PSEU</name>
<keyword evidence="3" id="KW-1185">Reference proteome</keyword>
<feature type="region of interest" description="Disordered" evidence="1">
    <location>
        <begin position="1"/>
        <end position="31"/>
    </location>
</feature>
<protein>
    <submittedName>
        <fullName evidence="2">Uncharacterized protein</fullName>
    </submittedName>
</protein>
<evidence type="ECO:0000256" key="1">
    <source>
        <dbReference type="SAM" id="MobiDB-lite"/>
    </source>
</evidence>
<feature type="compositionally biased region" description="Basic and acidic residues" evidence="1">
    <location>
        <begin position="13"/>
        <end position="31"/>
    </location>
</feature>
<evidence type="ECO:0000313" key="2">
    <source>
        <dbReference type="EMBL" id="MBB4963778.1"/>
    </source>
</evidence>
<proteinExistence type="predicted"/>
<evidence type="ECO:0000313" key="3">
    <source>
        <dbReference type="Proteomes" id="UP000542674"/>
    </source>
</evidence>
<reference evidence="2 3" key="1">
    <citation type="submission" date="2020-08" db="EMBL/GenBank/DDBJ databases">
        <title>Sequencing the genomes of 1000 actinobacteria strains.</title>
        <authorList>
            <person name="Klenk H.-P."/>
        </authorList>
    </citation>
    <scope>NUCLEOTIDE SEQUENCE [LARGE SCALE GENOMIC DNA]</scope>
    <source>
        <strain evidence="2 3">DSM 45084</strain>
    </source>
</reference>
<gene>
    <name evidence="2" type="ORF">F4559_001137</name>
</gene>
<organism evidence="2 3">
    <name type="scientific">Saccharothrix violaceirubra</name>
    <dbReference type="NCBI Taxonomy" id="413306"/>
    <lineage>
        <taxon>Bacteria</taxon>
        <taxon>Bacillati</taxon>
        <taxon>Actinomycetota</taxon>
        <taxon>Actinomycetes</taxon>
        <taxon>Pseudonocardiales</taxon>
        <taxon>Pseudonocardiaceae</taxon>
        <taxon>Saccharothrix</taxon>
    </lineage>
</organism>